<evidence type="ECO:0000256" key="5">
    <source>
        <dbReference type="ARBA" id="ARBA00022598"/>
    </source>
</evidence>
<dbReference type="Pfam" id="PF00152">
    <property type="entry name" value="tRNA-synt_2"/>
    <property type="match status" value="1"/>
</dbReference>
<dbReference type="InterPro" id="IPR044136">
    <property type="entry name" value="Lys-tRNA-ligase_II_N"/>
</dbReference>
<evidence type="ECO:0000313" key="25">
    <source>
        <dbReference type="Proteomes" id="UP000178666"/>
    </source>
</evidence>
<comment type="subcellular location">
    <subcellularLocation>
        <location evidence="1">Cell membrane</location>
        <topology evidence="1">Multi-pass membrane protein</topology>
    </subcellularLocation>
    <subcellularLocation>
        <location evidence="19">Cytoplasm</location>
    </subcellularLocation>
</comment>
<keyword evidence="7 20" id="KW-0812">Transmembrane</keyword>
<dbReference type="SUPFAM" id="SSF50249">
    <property type="entry name" value="Nucleic acid-binding proteins"/>
    <property type="match status" value="1"/>
</dbReference>
<comment type="catalytic activity">
    <reaction evidence="17">
        <text>L-lysyl-tRNA(Lys) + a 1,2-diacyl-sn-glycero-3-phospho-(1'-sn-glycerol) = a 1,2-diacyl-sn-glycero-3-phospho-1'-(3'-O-L-lysyl)-sn-glycerol + tRNA(Lys)</text>
        <dbReference type="Rhea" id="RHEA:10668"/>
        <dbReference type="Rhea" id="RHEA-COMP:9696"/>
        <dbReference type="Rhea" id="RHEA-COMP:9697"/>
        <dbReference type="ChEBI" id="CHEBI:64716"/>
        <dbReference type="ChEBI" id="CHEBI:75792"/>
        <dbReference type="ChEBI" id="CHEBI:78442"/>
        <dbReference type="ChEBI" id="CHEBI:78529"/>
        <dbReference type="EC" id="2.3.2.3"/>
    </reaction>
</comment>
<dbReference type="InterPro" id="IPR031553">
    <property type="entry name" value="tRNA-synt_2_TM"/>
</dbReference>
<evidence type="ECO:0000256" key="6">
    <source>
        <dbReference type="ARBA" id="ARBA00022679"/>
    </source>
</evidence>
<evidence type="ECO:0000256" key="1">
    <source>
        <dbReference type="ARBA" id="ARBA00004651"/>
    </source>
</evidence>
<dbReference type="Gene3D" id="2.40.50.140">
    <property type="entry name" value="Nucleic acid-binding proteins"/>
    <property type="match status" value="1"/>
</dbReference>
<dbReference type="InterPro" id="IPR002313">
    <property type="entry name" value="Lys-tRNA-ligase_II"/>
</dbReference>
<comment type="similarity">
    <text evidence="3">In the C-terminal section; belongs to the class-II aminoacyl-tRNA synthetase family.</text>
</comment>
<evidence type="ECO:0000313" key="23">
    <source>
        <dbReference type="EMBL" id="AOZ46370.1"/>
    </source>
</evidence>
<comment type="cofactor">
    <cofactor evidence="19">
        <name>Mg(2+)</name>
        <dbReference type="ChEBI" id="CHEBI:18420"/>
    </cofactor>
    <text evidence="19">Binds 3 Mg(2+) ions per subunit.</text>
</comment>
<keyword evidence="8 19" id="KW-0479">Metal-binding</keyword>
<dbReference type="Proteomes" id="UP000075221">
    <property type="component" value="Chromosome"/>
</dbReference>
<keyword evidence="11 20" id="KW-1133">Transmembrane helix</keyword>
<keyword evidence="19" id="KW-0460">Magnesium</keyword>
<dbReference type="InterPro" id="IPR018149">
    <property type="entry name" value="Lys-tRNA-synth_II_C"/>
</dbReference>
<name>A0AAC9AN68_9ACTN</name>
<dbReference type="InterPro" id="IPR006195">
    <property type="entry name" value="aa-tRNA-synth_II"/>
</dbReference>
<dbReference type="GO" id="GO:0005524">
    <property type="term" value="F:ATP binding"/>
    <property type="evidence" value="ECO:0007669"/>
    <property type="project" value="UniProtKB-UniRule"/>
</dbReference>
<dbReference type="GO" id="GO:0046677">
    <property type="term" value="P:response to antibiotic"/>
    <property type="evidence" value="ECO:0007669"/>
    <property type="project" value="UniProtKB-KW"/>
</dbReference>
<dbReference type="Pfam" id="PF09924">
    <property type="entry name" value="LPG_synthase_C"/>
    <property type="match status" value="1"/>
</dbReference>
<dbReference type="PANTHER" id="PTHR42918">
    <property type="entry name" value="LYSYL-TRNA SYNTHETASE"/>
    <property type="match status" value="1"/>
</dbReference>
<evidence type="ECO:0000256" key="7">
    <source>
        <dbReference type="ARBA" id="ARBA00022692"/>
    </source>
</evidence>
<evidence type="ECO:0000256" key="3">
    <source>
        <dbReference type="ARBA" id="ARBA00009968"/>
    </source>
</evidence>
<dbReference type="EMBL" id="CP015970">
    <property type="protein sequence ID" value="AOZ46370.1"/>
    <property type="molecule type" value="Genomic_DNA"/>
</dbReference>
<dbReference type="Proteomes" id="UP000178666">
    <property type="component" value="Chromosome"/>
</dbReference>
<dbReference type="PANTHER" id="PTHR42918:SF15">
    <property type="entry name" value="LYSINE--TRNA LIGASE, CHLOROPLASTIC_MITOCHONDRIAL"/>
    <property type="match status" value="1"/>
</dbReference>
<dbReference type="NCBIfam" id="NF001756">
    <property type="entry name" value="PRK00484.1"/>
    <property type="match status" value="1"/>
</dbReference>
<evidence type="ECO:0000256" key="11">
    <source>
        <dbReference type="ARBA" id="ARBA00022989"/>
    </source>
</evidence>
<keyword evidence="5 19" id="KW-0436">Ligase</keyword>
<evidence type="ECO:0000256" key="20">
    <source>
        <dbReference type="SAM" id="Phobius"/>
    </source>
</evidence>
<dbReference type="InterPro" id="IPR004365">
    <property type="entry name" value="NA-bd_OB_tRNA"/>
</dbReference>
<comment type="similarity">
    <text evidence="19">Belongs to the class-II aminoacyl-tRNA synthetase family.</text>
</comment>
<evidence type="ECO:0000256" key="19">
    <source>
        <dbReference type="HAMAP-Rule" id="MF_00252"/>
    </source>
</evidence>
<evidence type="ECO:0000313" key="24">
    <source>
        <dbReference type="Proteomes" id="UP000075221"/>
    </source>
</evidence>
<dbReference type="EC" id="6.1.1.6" evidence="19"/>
<keyword evidence="20" id="KW-0472">Membrane</keyword>
<dbReference type="GO" id="GO:0050071">
    <property type="term" value="F:phosphatidylglycerol lysyltransferase activity"/>
    <property type="evidence" value="ECO:0007669"/>
    <property type="project" value="UniProtKB-EC"/>
</dbReference>
<proteinExistence type="inferred from homology"/>
<evidence type="ECO:0000256" key="17">
    <source>
        <dbReference type="ARBA" id="ARBA00047540"/>
    </source>
</evidence>
<keyword evidence="6" id="KW-0808">Transferase</keyword>
<evidence type="ECO:0000256" key="4">
    <source>
        <dbReference type="ARBA" id="ARBA00022475"/>
    </source>
</evidence>
<dbReference type="GO" id="GO:0000287">
    <property type="term" value="F:magnesium ion binding"/>
    <property type="evidence" value="ECO:0007669"/>
    <property type="project" value="UniProtKB-UniRule"/>
</dbReference>
<comment type="similarity">
    <text evidence="2">In the N-terminal section; belongs to the LPG synthetase family.</text>
</comment>
<evidence type="ECO:0000256" key="14">
    <source>
        <dbReference type="ARBA" id="ARBA00023251"/>
    </source>
</evidence>
<dbReference type="PRINTS" id="PR00982">
    <property type="entry name" value="TRNASYNTHLYS"/>
</dbReference>
<evidence type="ECO:0000256" key="2">
    <source>
        <dbReference type="ARBA" id="ARBA00005270"/>
    </source>
</evidence>
<protein>
    <recommendedName>
        <fullName evidence="19">Lysine--tRNA ligase</fullName>
        <ecNumber evidence="19">6.1.1.6</ecNumber>
    </recommendedName>
    <alternativeName>
        <fullName evidence="19">Lysyl-tRNA synthetase</fullName>
        <shortName evidence="19">LysRS</shortName>
    </alternativeName>
</protein>
<keyword evidence="14" id="KW-0046">Antibiotic resistance</keyword>
<evidence type="ECO:0000256" key="10">
    <source>
        <dbReference type="ARBA" id="ARBA00022840"/>
    </source>
</evidence>
<accession>A0AAC9AN68</accession>
<keyword evidence="19" id="KW-0648">Protein biosynthesis</keyword>
<dbReference type="Pfam" id="PF16995">
    <property type="entry name" value="tRNA-synt_2_TM"/>
    <property type="match status" value="1"/>
</dbReference>
<feature type="transmembrane region" description="Helical" evidence="20">
    <location>
        <begin position="102"/>
        <end position="123"/>
    </location>
</feature>
<dbReference type="InterPro" id="IPR012340">
    <property type="entry name" value="NA-bd_OB-fold"/>
</dbReference>
<dbReference type="Gene3D" id="3.30.930.10">
    <property type="entry name" value="Bira Bifunctional Protein, Domain 2"/>
    <property type="match status" value="1"/>
</dbReference>
<evidence type="ECO:0000256" key="16">
    <source>
        <dbReference type="ARBA" id="ARBA00024681"/>
    </source>
</evidence>
<evidence type="ECO:0000256" key="15">
    <source>
        <dbReference type="ARBA" id="ARBA00023268"/>
    </source>
</evidence>
<keyword evidence="10 19" id="KW-0067">ATP-binding</keyword>
<dbReference type="NCBIfam" id="TIGR00499">
    <property type="entry name" value="lysS_bact"/>
    <property type="match status" value="1"/>
</dbReference>
<dbReference type="CDD" id="cd04322">
    <property type="entry name" value="LysRS_N"/>
    <property type="match status" value="1"/>
</dbReference>
<evidence type="ECO:0000313" key="22">
    <source>
        <dbReference type="EMBL" id="AMS04886.1"/>
    </source>
</evidence>
<feature type="binding site" evidence="19">
    <location>
        <position position="997"/>
    </location>
    <ligand>
        <name>Mg(2+)</name>
        <dbReference type="ChEBI" id="CHEBI:18420"/>
        <label>1</label>
    </ligand>
</feature>
<reference evidence="23 25" key="1">
    <citation type="journal article" date="2016" name="Plant Dis.">
        <title>Improved production of propionic acid using genome shuffling.</title>
        <authorList>
            <person name="Luna-Flores C.H."/>
            <person name="Palfreyman R.W."/>
            <person name="Kromer J.O."/>
            <person name="Nielsen L.K."/>
            <person name="Marcellin E."/>
        </authorList>
    </citation>
    <scope>NUCLEOTIDE SEQUENCE [LARGE SCALE GENOMIC DNA]</scope>
    <source>
        <strain evidence="23 25">F3E8</strain>
    </source>
</reference>
<comment type="catalytic activity">
    <reaction evidence="18 19">
        <text>tRNA(Lys) + L-lysine + ATP = L-lysyl-tRNA(Lys) + AMP + diphosphate</text>
        <dbReference type="Rhea" id="RHEA:20792"/>
        <dbReference type="Rhea" id="RHEA-COMP:9696"/>
        <dbReference type="Rhea" id="RHEA-COMP:9697"/>
        <dbReference type="ChEBI" id="CHEBI:30616"/>
        <dbReference type="ChEBI" id="CHEBI:32551"/>
        <dbReference type="ChEBI" id="CHEBI:33019"/>
        <dbReference type="ChEBI" id="CHEBI:78442"/>
        <dbReference type="ChEBI" id="CHEBI:78529"/>
        <dbReference type="ChEBI" id="CHEBI:456215"/>
        <dbReference type="EC" id="6.1.1.6"/>
    </reaction>
</comment>
<feature type="transmembrane region" description="Helical" evidence="20">
    <location>
        <begin position="60"/>
        <end position="82"/>
    </location>
</feature>
<dbReference type="Pfam" id="PF01336">
    <property type="entry name" value="tRNA_anti-codon"/>
    <property type="match status" value="1"/>
</dbReference>
<dbReference type="NCBIfam" id="NF002821">
    <property type="entry name" value="PRK02983.1"/>
    <property type="match status" value="1"/>
</dbReference>
<dbReference type="GO" id="GO:0006629">
    <property type="term" value="P:lipid metabolic process"/>
    <property type="evidence" value="ECO:0007669"/>
    <property type="project" value="UniProtKB-KW"/>
</dbReference>
<keyword evidence="13 19" id="KW-0030">Aminoacyl-tRNA synthetase</keyword>
<dbReference type="InterPro" id="IPR004364">
    <property type="entry name" value="Aa-tRNA-synt_II"/>
</dbReference>
<feature type="binding site" evidence="19">
    <location>
        <position position="990"/>
    </location>
    <ligand>
        <name>Mg(2+)</name>
        <dbReference type="ChEBI" id="CHEBI:18420"/>
        <label>1</label>
    </ligand>
</feature>
<dbReference type="InterPro" id="IPR045864">
    <property type="entry name" value="aa-tRNA-synth_II/BPL/LPL"/>
</dbReference>
<evidence type="ECO:0000256" key="8">
    <source>
        <dbReference type="ARBA" id="ARBA00022723"/>
    </source>
</evidence>
<dbReference type="GO" id="GO:0000049">
    <property type="term" value="F:tRNA binding"/>
    <property type="evidence" value="ECO:0007669"/>
    <property type="project" value="TreeGrafter"/>
</dbReference>
<dbReference type="SUPFAM" id="SSF55681">
    <property type="entry name" value="Class II aaRS and biotin synthetases"/>
    <property type="match status" value="1"/>
</dbReference>
<feature type="binding site" evidence="19">
    <location>
        <position position="997"/>
    </location>
    <ligand>
        <name>Mg(2+)</name>
        <dbReference type="ChEBI" id="CHEBI:18420"/>
        <label>2</label>
    </ligand>
</feature>
<dbReference type="PROSITE" id="PS50862">
    <property type="entry name" value="AA_TRNA_LIGASE_II"/>
    <property type="match status" value="1"/>
</dbReference>
<keyword evidence="4" id="KW-1003">Cell membrane</keyword>
<evidence type="ECO:0000259" key="21">
    <source>
        <dbReference type="PROSITE" id="PS50862"/>
    </source>
</evidence>
<comment type="function">
    <text evidence="16">Catalyzes the production of L-lysyl-tRNA(Lys)transfer and the transfer of a lysyl group from L-lysyl-tRNA(Lys) to membrane-bound phosphatidylglycerol (PG), which produces lysylphosphatidylglycerol (LPG), one of the components of the bacterial membrane with a positive net charge. LPG synthesis contributes to the resistance to cationic antimicrobial peptides (CAMPs) and likely protects M.tuberculosis against the CAMPs produced by competiting microorganisms (bacteriocins). In fact, the modification of anionic phosphatidylglycerol with positively charged L-lysine results in repulsion of the peptides.</text>
</comment>
<evidence type="ECO:0000256" key="9">
    <source>
        <dbReference type="ARBA" id="ARBA00022741"/>
    </source>
</evidence>
<organism evidence="22 24">
    <name type="scientific">Acidipropionibacterium acidipropionici</name>
    <dbReference type="NCBI Taxonomy" id="1748"/>
    <lineage>
        <taxon>Bacteria</taxon>
        <taxon>Bacillati</taxon>
        <taxon>Actinomycetota</taxon>
        <taxon>Actinomycetes</taxon>
        <taxon>Propionibacteriales</taxon>
        <taxon>Propionibacteriaceae</taxon>
        <taxon>Acidipropionibacterium</taxon>
    </lineage>
</organism>
<keyword evidence="25" id="KW-1185">Reference proteome</keyword>
<dbReference type="GO" id="GO:0006430">
    <property type="term" value="P:lysyl-tRNA aminoacylation"/>
    <property type="evidence" value="ECO:0007669"/>
    <property type="project" value="UniProtKB-UniRule"/>
</dbReference>
<evidence type="ECO:0000256" key="18">
    <source>
        <dbReference type="ARBA" id="ARBA00048573"/>
    </source>
</evidence>
<keyword evidence="12" id="KW-0443">Lipid metabolism</keyword>
<comment type="subunit">
    <text evidence="19">Homodimer.</text>
</comment>
<keyword evidence="15" id="KW-0511">Multifunctional enzyme</keyword>
<dbReference type="GO" id="GO:0004824">
    <property type="term" value="F:lysine-tRNA ligase activity"/>
    <property type="evidence" value="ECO:0007669"/>
    <property type="project" value="UniProtKB-UniRule"/>
</dbReference>
<dbReference type="GO" id="GO:0005829">
    <property type="term" value="C:cytosol"/>
    <property type="evidence" value="ECO:0007669"/>
    <property type="project" value="TreeGrafter"/>
</dbReference>
<dbReference type="EMBL" id="CP014352">
    <property type="protein sequence ID" value="AMS04886.1"/>
    <property type="molecule type" value="Genomic_DNA"/>
</dbReference>
<sequence length="1081" mass="117795">MLVGAVLLIGRMLFQQTWWVSALATGFSIVVFPIDGGGWGLVVLLLILAAGLNRRKRLSWAVCLGLFGLMWVVSLLFFGVLIAEVAGGEPTRIHDDVEMAGYVFNTFSVGAILVALIVHHGRFGARTARANVRPALATLVGGLAATVLIGWLLVWATGGQGRPRNRLWRLISELLRGNRSQVAPPSPIWVENIVELLAAITLATAFIMLLRSQRQVAVLGLGDELELRNLLDENPSDSLGYFALRRDKAVVFSPDRRAAVCYRAVAGVALASGDPVGPRAQWPAAIDAFLTVAHTYGWSPAVVGASEEGATAWQGAGLRVTRIGDEAIISPSTFDLQSRDLRGVRSVVNRLRRSGYTVRVRRHSDIEPDELSRLIALADAWRADGEERGFSMALSRLGDPLDGDCVMVEALYPAGDIRGDGSTAGLLSFVPWGGDGLSLDVMRHDPRADNGVTELMVAGLMATGRELGLHRVSLNFAVFREVIEEGSRVGARPLQRLAARFVSGVSRWFQIEQLYRSNVKYAPDWQARYLGYADAGELAQVGLALGLAEGQIDLPRILRPAPPPAQPIYSVAAHPEIAAVLERQRPDVELPGRRVGEQMRHRQQTRERIIAAGGEAYPPDIHPSGAPGDLATAAEGGELSLVGRVAGVRDHGGVIFADLTDWSGTAQILLDASALGAPAMDRWRADISLGDHVLVGGRAGSSRNGTRSLLAGEFRLAAKALHPLPDRRSGMSDPEEKVRRRYLDLIVNPAARDELRARSQAIRAVRETLLSHDFLEVETPILQTIHGGANARPFRTHINAYDLDLYLRIAPELYLKRLMVGGAGRVFEIGRNFRNEGADATHNPEFTMLEAYQAYGDYVQMRHLTREMILAASRRATGGTVIHGRDADGVEHEMDLAEEWRVITVNEGISAALGEEVTADTPKETLVGYAEKLGIAVSPKWDRGDVVLELHEHLSERTTVGPTFFCDFPADVSPLTRQHRDDPRLAEKWDLIVLGDEVATAYTELVDPVIQRERFTAQSLRAAGGDPEAMELDEDFLEALEYAMPPTGGMGMGLDRLVMLLTGASIRQTITFPLVRPRSSS</sequence>
<dbReference type="InterPro" id="IPR024320">
    <property type="entry name" value="LPG_synthase_C"/>
</dbReference>
<feature type="domain" description="Aminoacyl-transfer RNA synthetases class-II family profile" evidence="21">
    <location>
        <begin position="755"/>
        <end position="1077"/>
    </location>
</feature>
<dbReference type="GO" id="GO:0005886">
    <property type="term" value="C:plasma membrane"/>
    <property type="evidence" value="ECO:0007669"/>
    <property type="project" value="UniProtKB-SubCell"/>
</dbReference>
<keyword evidence="9 19" id="KW-0547">Nucleotide-binding</keyword>
<gene>
    <name evidence="19" type="primary">lysS</name>
    <name evidence="23" type="ORF">A8L58_06220</name>
    <name evidence="22" type="ORF">AXH35_04755</name>
</gene>
<dbReference type="RefSeq" id="WP_062819224.1">
    <property type="nucleotide sequence ID" value="NZ_CP015970.1"/>
</dbReference>
<evidence type="ECO:0000256" key="12">
    <source>
        <dbReference type="ARBA" id="ARBA00023098"/>
    </source>
</evidence>
<reference evidence="22 24" key="2">
    <citation type="submission" date="2016-02" db="EMBL/GenBank/DDBJ databases">
        <title>Complete Genome Sequence of Propionibacterium acidipropionici ATCC 55737.</title>
        <authorList>
            <person name="Luna Flores C.H."/>
            <person name="Nielsen L.K."/>
            <person name="Marcellin E."/>
        </authorList>
    </citation>
    <scope>NUCLEOTIDE SEQUENCE [LARGE SCALE GENOMIC DNA]</scope>
    <source>
        <strain evidence="22 24">ATCC 55737</strain>
    </source>
</reference>
<evidence type="ECO:0000256" key="13">
    <source>
        <dbReference type="ARBA" id="ARBA00023146"/>
    </source>
</evidence>
<dbReference type="AlphaFoldDB" id="A0AAC9AN68"/>
<keyword evidence="19" id="KW-0963">Cytoplasm</keyword>
<feature type="transmembrane region" description="Helical" evidence="20">
    <location>
        <begin position="25"/>
        <end position="48"/>
    </location>
</feature>
<feature type="transmembrane region" description="Helical" evidence="20">
    <location>
        <begin position="135"/>
        <end position="156"/>
    </location>
</feature>
<dbReference type="HAMAP" id="MF_00252">
    <property type="entry name" value="Lys_tRNA_synth_class2"/>
    <property type="match status" value="1"/>
</dbReference>